<gene>
    <name evidence="3" type="ORF">DFH08DRAFT_971644</name>
</gene>
<protein>
    <submittedName>
        <fullName evidence="3">Uncharacterized protein</fullName>
    </submittedName>
</protein>
<feature type="compositionally biased region" description="Low complexity" evidence="2">
    <location>
        <begin position="331"/>
        <end position="340"/>
    </location>
</feature>
<reference evidence="3" key="1">
    <citation type="submission" date="2023-03" db="EMBL/GenBank/DDBJ databases">
        <title>Massive genome expansion in bonnet fungi (Mycena s.s.) driven by repeated elements and novel gene families across ecological guilds.</title>
        <authorList>
            <consortium name="Lawrence Berkeley National Laboratory"/>
            <person name="Harder C.B."/>
            <person name="Miyauchi S."/>
            <person name="Viragh M."/>
            <person name="Kuo A."/>
            <person name="Thoen E."/>
            <person name="Andreopoulos B."/>
            <person name="Lu D."/>
            <person name="Skrede I."/>
            <person name="Drula E."/>
            <person name="Henrissat B."/>
            <person name="Morin E."/>
            <person name="Kohler A."/>
            <person name="Barry K."/>
            <person name="LaButti K."/>
            <person name="Morin E."/>
            <person name="Salamov A."/>
            <person name="Lipzen A."/>
            <person name="Mereny Z."/>
            <person name="Hegedus B."/>
            <person name="Baldrian P."/>
            <person name="Stursova M."/>
            <person name="Weitz H."/>
            <person name="Taylor A."/>
            <person name="Grigoriev I.V."/>
            <person name="Nagy L.G."/>
            <person name="Martin F."/>
            <person name="Kauserud H."/>
        </authorList>
    </citation>
    <scope>NUCLEOTIDE SEQUENCE</scope>
    <source>
        <strain evidence="3">CBHHK002</strain>
    </source>
</reference>
<organism evidence="3 4">
    <name type="scientific">Mycena albidolilacea</name>
    <dbReference type="NCBI Taxonomy" id="1033008"/>
    <lineage>
        <taxon>Eukaryota</taxon>
        <taxon>Fungi</taxon>
        <taxon>Dikarya</taxon>
        <taxon>Basidiomycota</taxon>
        <taxon>Agaricomycotina</taxon>
        <taxon>Agaricomycetes</taxon>
        <taxon>Agaricomycetidae</taxon>
        <taxon>Agaricales</taxon>
        <taxon>Marasmiineae</taxon>
        <taxon>Mycenaceae</taxon>
        <taxon>Mycena</taxon>
    </lineage>
</organism>
<accession>A0AAD6ZDG2</accession>
<evidence type="ECO:0000256" key="1">
    <source>
        <dbReference type="SAM" id="Coils"/>
    </source>
</evidence>
<evidence type="ECO:0000313" key="3">
    <source>
        <dbReference type="EMBL" id="KAJ7318179.1"/>
    </source>
</evidence>
<dbReference type="EMBL" id="JARIHO010000059">
    <property type="protein sequence ID" value="KAJ7318179.1"/>
    <property type="molecule type" value="Genomic_DNA"/>
</dbReference>
<evidence type="ECO:0000313" key="4">
    <source>
        <dbReference type="Proteomes" id="UP001218218"/>
    </source>
</evidence>
<dbReference type="Proteomes" id="UP001218218">
    <property type="component" value="Unassembled WGS sequence"/>
</dbReference>
<feature type="coiled-coil region" evidence="1">
    <location>
        <begin position="278"/>
        <end position="312"/>
    </location>
</feature>
<proteinExistence type="predicted"/>
<keyword evidence="4" id="KW-1185">Reference proteome</keyword>
<comment type="caution">
    <text evidence="3">The sequence shown here is derived from an EMBL/GenBank/DDBJ whole genome shotgun (WGS) entry which is preliminary data.</text>
</comment>
<name>A0AAD6ZDG2_9AGAR</name>
<keyword evidence="1" id="KW-0175">Coiled coil</keyword>
<sequence length="472" mass="52011">MVFRYDWGIQGIDIPVPPSREGMGPFRHPLGWDRLRFGPLGLYDLRRRLGVHPSEPGVFQDYRARFLTADIAWFAGGASTDNHHTPATGGFFPEFDAMRQSLPTRMVGNEARKALNERLRHAVFDLATLWDRTFGGTTMVLHVDGTTVPGTPAEPQYLRASTCLPPDFVDSHEGSHVAIARIAQLFLEGIGVPTVQQWAANARARDWLLTQPTTRTTPNESSPDLIPTPPAGSAHYKFFGRRVGELEWMLARERTPAPIPIVFIPDNDEDVMDAIERAAYAEARATEYLEQIHELEQQVDILIARVAAADSLSADLQRQLLMARRAPDPVRSTPPSTPSRSRMHAVARSQSLHPSGPPPYSPSANARFPIPAASLNPPSADAQYPIPAPSLNPRSPLAAPFHADETRQDGQPDALDSFIAAQNLQSLAVSIRLVIRGFSAAKWYEELLRLNIPSPVVSRLIDAAVSLTAHRT</sequence>
<feature type="region of interest" description="Disordered" evidence="2">
    <location>
        <begin position="323"/>
        <end position="410"/>
    </location>
</feature>
<evidence type="ECO:0000256" key="2">
    <source>
        <dbReference type="SAM" id="MobiDB-lite"/>
    </source>
</evidence>
<dbReference type="AlphaFoldDB" id="A0AAD6ZDG2"/>